<evidence type="ECO:0008006" key="4">
    <source>
        <dbReference type="Google" id="ProtNLM"/>
    </source>
</evidence>
<sequence>MARVILCTTKMARKPFCFPVTGQNIYSYEELCYYIQQYTALFQEDFVSKELIEWLLEEIEAKELADHLVRLKRENVLSRVYVLAILEAYPYFSAKSIKEIVEKLDGLRLKETWLQGKEYADTLYRAGCPKQARKIYDRLVEELPKTEENEKVRGAVWHGRGSCFAKNMQHKEASECFQKAFELAKEETSRKSYFMSLYLLGKKEVIQEEMETAGLDKKQYDDFIREMEEKEANLEYNQDYQTLQKALRLKEEGYEKQYQKKRKQLLTKWKNDYRDEDR</sequence>
<organism evidence="2 3">
    <name type="scientific">Candidatus Scybalomonas excrementavium</name>
    <dbReference type="NCBI Taxonomy" id="2840943"/>
    <lineage>
        <taxon>Bacteria</taxon>
        <taxon>Bacillati</taxon>
        <taxon>Bacillota</taxon>
        <taxon>Clostridia</taxon>
        <taxon>Lachnospirales</taxon>
        <taxon>Lachnospiraceae</taxon>
        <taxon>Lachnospiraceae incertae sedis</taxon>
        <taxon>Candidatus Scybalomonas</taxon>
    </lineage>
</organism>
<evidence type="ECO:0000256" key="1">
    <source>
        <dbReference type="PROSITE-ProRule" id="PRU00339"/>
    </source>
</evidence>
<comment type="caution">
    <text evidence="2">The sequence shown here is derived from an EMBL/GenBank/DDBJ whole genome shotgun (WGS) entry which is preliminary data.</text>
</comment>
<dbReference type="SUPFAM" id="SSF48452">
    <property type="entry name" value="TPR-like"/>
    <property type="match status" value="1"/>
</dbReference>
<evidence type="ECO:0000313" key="3">
    <source>
        <dbReference type="Proteomes" id="UP000823618"/>
    </source>
</evidence>
<dbReference type="EMBL" id="JADIML010000090">
    <property type="protein sequence ID" value="MBO8462933.1"/>
    <property type="molecule type" value="Genomic_DNA"/>
</dbReference>
<dbReference type="Proteomes" id="UP000823618">
    <property type="component" value="Unassembled WGS sequence"/>
</dbReference>
<proteinExistence type="predicted"/>
<accession>A0A9D9N7E3</accession>
<reference evidence="2" key="1">
    <citation type="submission" date="2020-10" db="EMBL/GenBank/DDBJ databases">
        <authorList>
            <person name="Gilroy R."/>
        </authorList>
    </citation>
    <scope>NUCLEOTIDE SEQUENCE</scope>
    <source>
        <strain evidence="2">E3-2379</strain>
    </source>
</reference>
<keyword evidence="1" id="KW-0802">TPR repeat</keyword>
<dbReference type="InterPro" id="IPR019734">
    <property type="entry name" value="TPR_rpt"/>
</dbReference>
<feature type="repeat" description="TPR" evidence="1">
    <location>
        <begin position="154"/>
        <end position="187"/>
    </location>
</feature>
<dbReference type="InterPro" id="IPR011990">
    <property type="entry name" value="TPR-like_helical_dom_sf"/>
</dbReference>
<dbReference type="Gene3D" id="1.25.40.10">
    <property type="entry name" value="Tetratricopeptide repeat domain"/>
    <property type="match status" value="1"/>
</dbReference>
<gene>
    <name evidence="2" type="ORF">IAC13_03255</name>
</gene>
<reference evidence="2" key="2">
    <citation type="journal article" date="2021" name="PeerJ">
        <title>Extensive microbial diversity within the chicken gut microbiome revealed by metagenomics and culture.</title>
        <authorList>
            <person name="Gilroy R."/>
            <person name="Ravi A."/>
            <person name="Getino M."/>
            <person name="Pursley I."/>
            <person name="Horton D.L."/>
            <person name="Alikhan N.F."/>
            <person name="Baker D."/>
            <person name="Gharbi K."/>
            <person name="Hall N."/>
            <person name="Watson M."/>
            <person name="Adriaenssens E.M."/>
            <person name="Foster-Nyarko E."/>
            <person name="Jarju S."/>
            <person name="Secka A."/>
            <person name="Antonio M."/>
            <person name="Oren A."/>
            <person name="Chaudhuri R.R."/>
            <person name="La Ragione R."/>
            <person name="Hildebrand F."/>
            <person name="Pallen M.J."/>
        </authorList>
    </citation>
    <scope>NUCLEOTIDE SEQUENCE</scope>
    <source>
        <strain evidence="2">E3-2379</strain>
    </source>
</reference>
<dbReference type="AlphaFoldDB" id="A0A9D9N7E3"/>
<dbReference type="PROSITE" id="PS50005">
    <property type="entry name" value="TPR"/>
    <property type="match status" value="1"/>
</dbReference>
<evidence type="ECO:0000313" key="2">
    <source>
        <dbReference type="EMBL" id="MBO8462933.1"/>
    </source>
</evidence>
<name>A0A9D9N7E3_9FIRM</name>
<protein>
    <recommendedName>
        <fullName evidence="4">Tetratricopeptide repeat protein</fullName>
    </recommendedName>
</protein>